<evidence type="ECO:0000256" key="2">
    <source>
        <dbReference type="SAM" id="MobiDB-lite"/>
    </source>
</evidence>
<dbReference type="OrthoDB" id="342178at2157"/>
<feature type="transmembrane region" description="Helical" evidence="3">
    <location>
        <begin position="16"/>
        <end position="34"/>
    </location>
</feature>
<dbReference type="AlphaFoldDB" id="A0A2G1WLU5"/>
<evidence type="ECO:0000313" key="4">
    <source>
        <dbReference type="EMBL" id="PHQ39819.1"/>
    </source>
</evidence>
<gene>
    <name evidence="4" type="ORF">DJ69_04655</name>
</gene>
<feature type="region of interest" description="Disordered" evidence="2">
    <location>
        <begin position="320"/>
        <end position="347"/>
    </location>
</feature>
<comment type="caution">
    <text evidence="4">The sequence shown here is derived from an EMBL/GenBank/DDBJ whole genome shotgun (WGS) entry which is preliminary data.</text>
</comment>
<feature type="compositionally biased region" description="Basic and acidic residues" evidence="2">
    <location>
        <begin position="321"/>
        <end position="333"/>
    </location>
</feature>
<dbReference type="Proteomes" id="UP000222824">
    <property type="component" value="Unassembled WGS sequence"/>
</dbReference>
<feature type="compositionally biased region" description="Basic and acidic residues" evidence="2">
    <location>
        <begin position="191"/>
        <end position="202"/>
    </location>
</feature>
<evidence type="ECO:0000256" key="3">
    <source>
        <dbReference type="SAM" id="Phobius"/>
    </source>
</evidence>
<evidence type="ECO:0000256" key="1">
    <source>
        <dbReference type="SAM" id="Coils"/>
    </source>
</evidence>
<feature type="coiled-coil region" evidence="1">
    <location>
        <begin position="349"/>
        <end position="404"/>
    </location>
</feature>
<proteinExistence type="predicted"/>
<reference evidence="4 5" key="1">
    <citation type="journal article" date="2014" name="Front. Microbiol.">
        <title>Population and genomic analysis of the genus Halorubrum.</title>
        <authorList>
            <person name="Fullmer M.S."/>
            <person name="Soucy S.M."/>
            <person name="Swithers K.S."/>
            <person name="Makkay A.M."/>
            <person name="Wheeler R."/>
            <person name="Ventosa A."/>
            <person name="Gogarten J.P."/>
            <person name="Papke R.T."/>
        </authorList>
    </citation>
    <scope>NUCLEOTIDE SEQUENCE [LARGE SCALE GENOMIC DNA]</scope>
    <source>
        <strain evidence="4 5">C49</strain>
    </source>
</reference>
<keyword evidence="3" id="KW-1133">Transmembrane helix</keyword>
<feature type="compositionally biased region" description="Polar residues" evidence="2">
    <location>
        <begin position="246"/>
        <end position="258"/>
    </location>
</feature>
<accession>A0A2G1WLU5</accession>
<feature type="region of interest" description="Disordered" evidence="2">
    <location>
        <begin position="168"/>
        <end position="261"/>
    </location>
</feature>
<keyword evidence="5" id="KW-1185">Reference proteome</keyword>
<name>A0A2G1WLU5_9EURY</name>
<sequence>MTDDGSVNNVRWKIGWSPWAVTIGVTIVFTLIGAGVDQPGLLFVLGIFAGIITWYWGVREINANYRSFVQKFIGESERNAKRGIDLDEAKLYNLTYNSGSSPLLVKASDTYYNTTIVVSETSINLNEGAEYDMKSRSGVGGGTNKEIYYDQVTGVQSHQDGTFTELEIKTSGGGSTRISSAATDTVDEVVSEVRQRVREIKNPKSRRRDRRDDPGRASGASDRATQSSTASPAAQDTETDADTDPSGDSASGEGTDTSAVHPVTTVADEMASRTRPSDPLAAELCRALSDGSPDEERLEEVLADVIERLERAGAVTDAVEDLGRSPDERRVESAQRSVGRQDGPLAEGVESALDRILTLEGDLSQAKSEADSGTDHAREHRKEIEELEAELDRYQQRYDRIEGAAGSVCQEAARTDALSFRTTDTDDRLVELADALEDGDIVFDTPGGELAPIVDEVEHTLRPQTAQSRELLAALGGSDWADDELSAALESTVETIDEYAELRAAVADIGTSDVRRRLDSLDSELEREEGTVYRHLADRVRELEAMVGEGVDDVQLYAIYQECTFYDRTLVPRLSRSDGSSESVDVARRARDIEDRIASVNDEYVSVRADHNHTIPKHFLDLADTLCDRARRMGNEQPHQAAGQLAAASDLLDHVEELYERNEYSVMLRRLRG</sequence>
<dbReference type="EMBL" id="NHOA01000030">
    <property type="protein sequence ID" value="PHQ39819.1"/>
    <property type="molecule type" value="Genomic_DNA"/>
</dbReference>
<keyword evidence="1" id="KW-0175">Coiled coil</keyword>
<keyword evidence="3" id="KW-0472">Membrane</keyword>
<evidence type="ECO:0000313" key="5">
    <source>
        <dbReference type="Proteomes" id="UP000222824"/>
    </source>
</evidence>
<feature type="transmembrane region" description="Helical" evidence="3">
    <location>
        <begin position="41"/>
        <end position="58"/>
    </location>
</feature>
<feature type="compositionally biased region" description="Low complexity" evidence="2">
    <location>
        <begin position="224"/>
        <end position="236"/>
    </location>
</feature>
<protein>
    <submittedName>
        <fullName evidence="4">Uncharacterized protein</fullName>
    </submittedName>
</protein>
<organism evidence="4 5">
    <name type="scientific">Halorubrum persicum</name>
    <dbReference type="NCBI Taxonomy" id="1383844"/>
    <lineage>
        <taxon>Archaea</taxon>
        <taxon>Methanobacteriati</taxon>
        <taxon>Methanobacteriota</taxon>
        <taxon>Stenosarchaea group</taxon>
        <taxon>Halobacteria</taxon>
        <taxon>Halobacteriales</taxon>
        <taxon>Haloferacaceae</taxon>
        <taxon>Halorubrum</taxon>
    </lineage>
</organism>
<keyword evidence="3" id="KW-0812">Transmembrane</keyword>
<dbReference type="RefSeq" id="WP_099254530.1">
    <property type="nucleotide sequence ID" value="NZ_NHOA01000030.1"/>
</dbReference>